<dbReference type="InterPro" id="IPR029039">
    <property type="entry name" value="Flavoprotein-like_sf"/>
</dbReference>
<protein>
    <submittedName>
        <fullName evidence="2">Unannotated protein</fullName>
    </submittedName>
</protein>
<dbReference type="EMBL" id="CAEZTT010000094">
    <property type="protein sequence ID" value="CAB4579784.1"/>
    <property type="molecule type" value="Genomic_DNA"/>
</dbReference>
<evidence type="ECO:0000313" key="2">
    <source>
        <dbReference type="EMBL" id="CAB4579784.1"/>
    </source>
</evidence>
<dbReference type="Gene3D" id="3.40.50.360">
    <property type="match status" value="1"/>
</dbReference>
<dbReference type="SUPFAM" id="SSF52218">
    <property type="entry name" value="Flavoproteins"/>
    <property type="match status" value="1"/>
</dbReference>
<dbReference type="GO" id="GO:0005829">
    <property type="term" value="C:cytosol"/>
    <property type="evidence" value="ECO:0007669"/>
    <property type="project" value="TreeGrafter"/>
</dbReference>
<dbReference type="GO" id="GO:0010181">
    <property type="term" value="F:FMN binding"/>
    <property type="evidence" value="ECO:0007669"/>
    <property type="project" value="TreeGrafter"/>
</dbReference>
<dbReference type="GO" id="GO:0016491">
    <property type="term" value="F:oxidoreductase activity"/>
    <property type="evidence" value="ECO:0007669"/>
    <property type="project" value="InterPro"/>
</dbReference>
<dbReference type="InterPro" id="IPR050712">
    <property type="entry name" value="NAD(P)H-dep_reductase"/>
</dbReference>
<reference evidence="2" key="1">
    <citation type="submission" date="2020-05" db="EMBL/GenBank/DDBJ databases">
        <authorList>
            <person name="Chiriac C."/>
            <person name="Salcher M."/>
            <person name="Ghai R."/>
            <person name="Kavagutti S V."/>
        </authorList>
    </citation>
    <scope>NUCLEOTIDE SEQUENCE</scope>
</reference>
<evidence type="ECO:0000259" key="1">
    <source>
        <dbReference type="Pfam" id="PF03358"/>
    </source>
</evidence>
<organism evidence="2">
    <name type="scientific">freshwater metagenome</name>
    <dbReference type="NCBI Taxonomy" id="449393"/>
    <lineage>
        <taxon>unclassified sequences</taxon>
        <taxon>metagenomes</taxon>
        <taxon>ecological metagenomes</taxon>
    </lineage>
</organism>
<accession>A0A6J6EYR4</accession>
<name>A0A6J6EYR4_9ZZZZ</name>
<dbReference type="InterPro" id="IPR005025">
    <property type="entry name" value="FMN_Rdtase-like_dom"/>
</dbReference>
<feature type="domain" description="NADPH-dependent FMN reductase-like" evidence="1">
    <location>
        <begin position="4"/>
        <end position="144"/>
    </location>
</feature>
<dbReference type="AlphaFoldDB" id="A0A6J6EYR4"/>
<sequence>MKTIVAICGSLRPGSSNHNLLRAAAEAAPSDTLITWVDWKDISIFDDMSPASDQVLAIAAQINQADAVMIASPEYNWSIPGGLKNLLDWLSRVGYNPFENKPTLIMGTSPGKLGTARMQPHLRQVMGHFKAALIDEPEVAIGNSGSVFDSNGDLIDQAACQVVEQAMSKLVAAIN</sequence>
<dbReference type="Pfam" id="PF03358">
    <property type="entry name" value="FMN_red"/>
    <property type="match status" value="1"/>
</dbReference>
<gene>
    <name evidence="2" type="ORF">UFOPK1726_00830</name>
</gene>
<dbReference type="PANTHER" id="PTHR30543:SF21">
    <property type="entry name" value="NAD(P)H-DEPENDENT FMN REDUCTASE LOT6"/>
    <property type="match status" value="1"/>
</dbReference>
<dbReference type="PANTHER" id="PTHR30543">
    <property type="entry name" value="CHROMATE REDUCTASE"/>
    <property type="match status" value="1"/>
</dbReference>
<proteinExistence type="predicted"/>